<keyword evidence="2" id="KW-0067">ATP-binding</keyword>
<comment type="caution">
    <text evidence="5">The sequence shown here is derived from an EMBL/GenBank/DDBJ whole genome shotgun (WGS) entry which is preliminary data.</text>
</comment>
<dbReference type="InterPro" id="IPR017871">
    <property type="entry name" value="ABC_transporter-like_CS"/>
</dbReference>
<dbReference type="PANTHER" id="PTHR42855:SF2">
    <property type="entry name" value="DRUG RESISTANCE ABC TRANSPORTER,ATP-BINDING PROTEIN"/>
    <property type="match status" value="1"/>
</dbReference>
<keyword evidence="3" id="KW-0175">Coiled coil</keyword>
<dbReference type="InterPro" id="IPR032781">
    <property type="entry name" value="ABC_tran_Xtn"/>
</dbReference>
<dbReference type="PANTHER" id="PTHR42855">
    <property type="entry name" value="ABC TRANSPORTER ATP-BINDING SUBUNIT"/>
    <property type="match status" value="1"/>
</dbReference>
<dbReference type="Gene3D" id="3.40.50.300">
    <property type="entry name" value="P-loop containing nucleotide triphosphate hydrolases"/>
    <property type="match status" value="2"/>
</dbReference>
<feature type="domain" description="ABC transporter" evidence="4">
    <location>
        <begin position="348"/>
        <end position="560"/>
    </location>
</feature>
<accession>A0ABW5A1R0</accession>
<dbReference type="InterPro" id="IPR051309">
    <property type="entry name" value="ABCF_ATPase"/>
</dbReference>
<evidence type="ECO:0000256" key="1">
    <source>
        <dbReference type="ARBA" id="ARBA00022741"/>
    </source>
</evidence>
<dbReference type="EMBL" id="JBHUIO010000009">
    <property type="protein sequence ID" value="MFD2171476.1"/>
    <property type="molecule type" value="Genomic_DNA"/>
</dbReference>
<evidence type="ECO:0000313" key="6">
    <source>
        <dbReference type="Proteomes" id="UP001597343"/>
    </source>
</evidence>
<dbReference type="RefSeq" id="WP_386048300.1">
    <property type="nucleotide sequence ID" value="NZ_JBHUIO010000009.1"/>
</dbReference>
<name>A0ABW5A1R0_9BACL</name>
<sequence length="610" mass="69764">MHAVKLSGLKKMFVTKTVFENVTAKIAWGEKVAIVGANGVGKTTLFRVITGELTPDAGSVIWDERVSREQIGLLTQQLVCADDLTTREFVRQAKRELLSVEMQLRSIEAELSNSISREINEQELLIRYGALQERFETIGGYSYDSEVERVLREVGLPPDVWELELSMLSGGQKTRAQLAKLLLQEAQIWLLDEPTNHLDEATMDWLEAMIRKFPGTVVTVSHDRYFLDRVATRILELSAVQLASYPGNYTAYEGQKELERRTQQVMYQKQQAEMQHLAELISMYKTWYLRAHDAGGANRERTKGHIRRMRNKEKQLERLQANRVERVKEVRSIRVSFDTTDKLANRLFLLEDVAVKFGERLLYDRVNFAVRRQERLALIGPNGVGKSTLLKVIAGVQRPTAGSVQMSSQVRIGYFGQELESLDLSRSILEEVLAGETLTQTEARTVLAGFLFRGEDVFKKVGELSQGEKCRVAFVKLYFSGANVLVLDEPTNYLDIESRRQMEQALQHFPGALLLVSHDRYLVRRLATSLLHFTSGEVCHFAGGWEEWREHQQRKRLSSQDLQQHEQRMILQMELSRLAAILDDRSTRPEERARATVLLTAVQQELRAMP</sequence>
<evidence type="ECO:0000256" key="2">
    <source>
        <dbReference type="ARBA" id="ARBA00022840"/>
    </source>
</evidence>
<evidence type="ECO:0000259" key="4">
    <source>
        <dbReference type="PROSITE" id="PS50893"/>
    </source>
</evidence>
<evidence type="ECO:0000313" key="5">
    <source>
        <dbReference type="EMBL" id="MFD2171476.1"/>
    </source>
</evidence>
<dbReference type="NCBIfam" id="NF000355">
    <property type="entry name" value="ribo_prot_ABC_F"/>
    <property type="match status" value="1"/>
</dbReference>
<gene>
    <name evidence="5" type="primary">abc-f</name>
    <name evidence="5" type="ORF">ACFSOY_16050</name>
</gene>
<dbReference type="InterPro" id="IPR003439">
    <property type="entry name" value="ABC_transporter-like_ATP-bd"/>
</dbReference>
<dbReference type="Pfam" id="PF12848">
    <property type="entry name" value="ABC_tran_Xtn"/>
    <property type="match status" value="1"/>
</dbReference>
<proteinExistence type="predicted"/>
<dbReference type="Proteomes" id="UP001597343">
    <property type="component" value="Unassembled WGS sequence"/>
</dbReference>
<evidence type="ECO:0000256" key="3">
    <source>
        <dbReference type="SAM" id="Coils"/>
    </source>
</evidence>
<keyword evidence="1" id="KW-0547">Nucleotide-binding</keyword>
<dbReference type="SMART" id="SM00382">
    <property type="entry name" value="AAA"/>
    <property type="match status" value="2"/>
</dbReference>
<dbReference type="InterPro" id="IPR027417">
    <property type="entry name" value="P-loop_NTPase"/>
</dbReference>
<keyword evidence="6" id="KW-1185">Reference proteome</keyword>
<dbReference type="SUPFAM" id="SSF52540">
    <property type="entry name" value="P-loop containing nucleoside triphosphate hydrolases"/>
    <property type="match status" value="2"/>
</dbReference>
<protein>
    <submittedName>
        <fullName evidence="5">Ribosomal protection-like ABC-F family protein</fullName>
    </submittedName>
</protein>
<feature type="domain" description="ABC transporter" evidence="4">
    <location>
        <begin position="4"/>
        <end position="264"/>
    </location>
</feature>
<dbReference type="Pfam" id="PF00005">
    <property type="entry name" value="ABC_tran"/>
    <property type="match status" value="2"/>
</dbReference>
<dbReference type="PROSITE" id="PS50893">
    <property type="entry name" value="ABC_TRANSPORTER_2"/>
    <property type="match status" value="2"/>
</dbReference>
<dbReference type="CDD" id="cd03221">
    <property type="entry name" value="ABCF_EF-3"/>
    <property type="match status" value="2"/>
</dbReference>
<feature type="coiled-coil region" evidence="3">
    <location>
        <begin position="299"/>
        <end position="329"/>
    </location>
</feature>
<organism evidence="5 6">
    <name type="scientific">Tumebacillus lipolyticus</name>
    <dbReference type="NCBI Taxonomy" id="1280370"/>
    <lineage>
        <taxon>Bacteria</taxon>
        <taxon>Bacillati</taxon>
        <taxon>Bacillota</taxon>
        <taxon>Bacilli</taxon>
        <taxon>Bacillales</taxon>
        <taxon>Alicyclobacillaceae</taxon>
        <taxon>Tumebacillus</taxon>
    </lineage>
</organism>
<dbReference type="InterPro" id="IPR003593">
    <property type="entry name" value="AAA+_ATPase"/>
</dbReference>
<dbReference type="PROSITE" id="PS00211">
    <property type="entry name" value="ABC_TRANSPORTER_1"/>
    <property type="match status" value="1"/>
</dbReference>
<reference evidence="6" key="1">
    <citation type="journal article" date="2019" name="Int. J. Syst. Evol. Microbiol.">
        <title>The Global Catalogue of Microorganisms (GCM) 10K type strain sequencing project: providing services to taxonomists for standard genome sequencing and annotation.</title>
        <authorList>
            <consortium name="The Broad Institute Genomics Platform"/>
            <consortium name="The Broad Institute Genome Sequencing Center for Infectious Disease"/>
            <person name="Wu L."/>
            <person name="Ma J."/>
        </authorList>
    </citation>
    <scope>NUCLEOTIDE SEQUENCE [LARGE SCALE GENOMIC DNA]</scope>
    <source>
        <strain evidence="6">CGMCC 1.13574</strain>
    </source>
</reference>